<dbReference type="Proteomes" id="UP000813423">
    <property type="component" value="Unassembled WGS sequence"/>
</dbReference>
<proteinExistence type="predicted"/>
<organism evidence="2 3">
    <name type="scientific">Aspergillus fumigatus</name>
    <name type="common">Neosartorya fumigata</name>
    <dbReference type="NCBI Taxonomy" id="746128"/>
    <lineage>
        <taxon>Eukaryota</taxon>
        <taxon>Fungi</taxon>
        <taxon>Dikarya</taxon>
        <taxon>Ascomycota</taxon>
        <taxon>Pezizomycotina</taxon>
        <taxon>Eurotiomycetes</taxon>
        <taxon>Eurotiomycetidae</taxon>
        <taxon>Eurotiales</taxon>
        <taxon>Aspergillaceae</taxon>
        <taxon>Aspergillus</taxon>
        <taxon>Aspergillus subgen. Fumigati</taxon>
    </lineage>
</organism>
<gene>
    <name evidence="2" type="ORF">KXV57_002534</name>
</gene>
<accession>A0A229Y450</accession>
<feature type="compositionally biased region" description="Polar residues" evidence="1">
    <location>
        <begin position="19"/>
        <end position="43"/>
    </location>
</feature>
<feature type="region of interest" description="Disordered" evidence="1">
    <location>
        <begin position="98"/>
        <end position="129"/>
    </location>
</feature>
<feature type="compositionally biased region" description="Polar residues" evidence="1">
    <location>
        <begin position="116"/>
        <end position="126"/>
    </location>
</feature>
<feature type="compositionally biased region" description="Basic and acidic residues" evidence="1">
    <location>
        <begin position="44"/>
        <end position="58"/>
    </location>
</feature>
<sequence>MYDNTESSNEEILDRSASKTRGSSLQNSASPDQQENLEPSNTCRVDEKSSAPDKIGDRGAEFESFYVNPEFACGVPIGEIGATLLAWKTGLNANPLEREGGSYGNQEDSASIADTEATTVRGSVNSEDGHECDLLSGALSTSYTPDSANTADAMARITLDDVSLPLRKRQKVAQQSQS</sequence>
<comment type="caution">
    <text evidence="2">The sequence shown here is derived from an EMBL/GenBank/DDBJ whole genome shotgun (WGS) entry which is preliminary data.</text>
</comment>
<dbReference type="AlphaFoldDB" id="A0A229Y450"/>
<dbReference type="EMBL" id="JAIBSC010000162">
    <property type="protein sequence ID" value="KAH1894141.1"/>
    <property type="molecule type" value="Genomic_DNA"/>
</dbReference>
<evidence type="ECO:0000256" key="1">
    <source>
        <dbReference type="SAM" id="MobiDB-lite"/>
    </source>
</evidence>
<protein>
    <submittedName>
        <fullName evidence="2">Uncharacterized protein</fullName>
    </submittedName>
</protein>
<feature type="region of interest" description="Disordered" evidence="1">
    <location>
        <begin position="1"/>
        <end position="58"/>
    </location>
</feature>
<reference evidence="2" key="1">
    <citation type="submission" date="2021-08" db="EMBL/GenBank/DDBJ databases">
        <title>Global Aspergillus fumigatus from environmental and clinical sources.</title>
        <authorList>
            <person name="Barber A."/>
            <person name="Sae-Ong T."/>
        </authorList>
    </citation>
    <scope>NUCLEOTIDE SEQUENCE</scope>
    <source>
        <strain evidence="2">NRZ-2016-071</strain>
    </source>
</reference>
<evidence type="ECO:0000313" key="3">
    <source>
        <dbReference type="Proteomes" id="UP000813423"/>
    </source>
</evidence>
<evidence type="ECO:0000313" key="2">
    <source>
        <dbReference type="EMBL" id="KAH1894141.1"/>
    </source>
</evidence>
<name>A0A229Y450_ASPFM</name>